<dbReference type="Proteomes" id="UP000324800">
    <property type="component" value="Unassembled WGS sequence"/>
</dbReference>
<evidence type="ECO:0008006" key="3">
    <source>
        <dbReference type="Google" id="ProtNLM"/>
    </source>
</evidence>
<protein>
    <recommendedName>
        <fullName evidence="3">SPRY domain-containing protein</fullName>
    </recommendedName>
</protein>
<gene>
    <name evidence="1" type="ORF">EZS28_012372</name>
</gene>
<name>A0A5J4WAX0_9EUKA</name>
<dbReference type="AlphaFoldDB" id="A0A5J4WAX0"/>
<accession>A0A5J4WAX0</accession>
<sequence length="150" mass="17499">SALYRGKDIVDKYSGKVFHMNSESGNQVFERSDKFNNDDIITAEVNMHLEKEERTLHFFVNNQWQNCSFQNLPDSIKFCVQLSYANTSVSILTMEKLPNPTENKNIKSICEIICHQSFKPRLPLPSFIVHSASQLELKTEKRIQLFEQWL</sequence>
<proteinExistence type="predicted"/>
<feature type="non-terminal residue" evidence="1">
    <location>
        <position position="1"/>
    </location>
</feature>
<organism evidence="1 2">
    <name type="scientific">Streblomastix strix</name>
    <dbReference type="NCBI Taxonomy" id="222440"/>
    <lineage>
        <taxon>Eukaryota</taxon>
        <taxon>Metamonada</taxon>
        <taxon>Preaxostyla</taxon>
        <taxon>Oxymonadida</taxon>
        <taxon>Streblomastigidae</taxon>
        <taxon>Streblomastix</taxon>
    </lineage>
</organism>
<comment type="caution">
    <text evidence="1">The sequence shown here is derived from an EMBL/GenBank/DDBJ whole genome shotgun (WGS) entry which is preliminary data.</text>
</comment>
<dbReference type="Gene3D" id="2.60.120.920">
    <property type="match status" value="1"/>
</dbReference>
<reference evidence="1 2" key="1">
    <citation type="submission" date="2019-03" db="EMBL/GenBank/DDBJ databases">
        <title>Single cell metagenomics reveals metabolic interactions within the superorganism composed of flagellate Streblomastix strix and complex community of Bacteroidetes bacteria on its surface.</title>
        <authorList>
            <person name="Treitli S.C."/>
            <person name="Kolisko M."/>
            <person name="Husnik F."/>
            <person name="Keeling P."/>
            <person name="Hampl V."/>
        </authorList>
    </citation>
    <scope>NUCLEOTIDE SEQUENCE [LARGE SCALE GENOMIC DNA]</scope>
    <source>
        <strain evidence="1">ST1C</strain>
    </source>
</reference>
<dbReference type="EMBL" id="SNRW01002659">
    <property type="protein sequence ID" value="KAA6392098.1"/>
    <property type="molecule type" value="Genomic_DNA"/>
</dbReference>
<evidence type="ECO:0000313" key="1">
    <source>
        <dbReference type="EMBL" id="KAA6392098.1"/>
    </source>
</evidence>
<dbReference type="InterPro" id="IPR043136">
    <property type="entry name" value="B30.2/SPRY_sf"/>
</dbReference>
<evidence type="ECO:0000313" key="2">
    <source>
        <dbReference type="Proteomes" id="UP000324800"/>
    </source>
</evidence>